<evidence type="ECO:0000313" key="2">
    <source>
        <dbReference type="Proteomes" id="UP000634136"/>
    </source>
</evidence>
<comment type="caution">
    <text evidence="1">The sequence shown here is derived from an EMBL/GenBank/DDBJ whole genome shotgun (WGS) entry which is preliminary data.</text>
</comment>
<organism evidence="1 2">
    <name type="scientific">Senna tora</name>
    <dbReference type="NCBI Taxonomy" id="362788"/>
    <lineage>
        <taxon>Eukaryota</taxon>
        <taxon>Viridiplantae</taxon>
        <taxon>Streptophyta</taxon>
        <taxon>Embryophyta</taxon>
        <taxon>Tracheophyta</taxon>
        <taxon>Spermatophyta</taxon>
        <taxon>Magnoliopsida</taxon>
        <taxon>eudicotyledons</taxon>
        <taxon>Gunneridae</taxon>
        <taxon>Pentapetalae</taxon>
        <taxon>rosids</taxon>
        <taxon>fabids</taxon>
        <taxon>Fabales</taxon>
        <taxon>Fabaceae</taxon>
        <taxon>Caesalpinioideae</taxon>
        <taxon>Cassia clade</taxon>
        <taxon>Senna</taxon>
    </lineage>
</organism>
<name>A0A834XER6_9FABA</name>
<evidence type="ECO:0000313" key="1">
    <source>
        <dbReference type="EMBL" id="KAF7843878.1"/>
    </source>
</evidence>
<reference evidence="1" key="1">
    <citation type="submission" date="2020-09" db="EMBL/GenBank/DDBJ databases">
        <title>Genome-Enabled Discovery of Anthraquinone Biosynthesis in Senna tora.</title>
        <authorList>
            <person name="Kang S.-H."/>
            <person name="Pandey R.P."/>
            <person name="Lee C.-M."/>
            <person name="Sim J.-S."/>
            <person name="Jeong J.-T."/>
            <person name="Choi B.-S."/>
            <person name="Jung M."/>
            <person name="Ginzburg D."/>
            <person name="Zhao K."/>
            <person name="Won S.Y."/>
            <person name="Oh T.-J."/>
            <person name="Yu Y."/>
            <person name="Kim N.-H."/>
            <person name="Lee O.R."/>
            <person name="Lee T.-H."/>
            <person name="Bashyal P."/>
            <person name="Kim T.-S."/>
            <person name="Lee W.-H."/>
            <person name="Kawkins C."/>
            <person name="Kim C.-K."/>
            <person name="Kim J.S."/>
            <person name="Ahn B.O."/>
            <person name="Rhee S.Y."/>
            <person name="Sohng J.K."/>
        </authorList>
    </citation>
    <scope>NUCLEOTIDE SEQUENCE</scope>
    <source>
        <tissue evidence="1">Leaf</tissue>
    </source>
</reference>
<dbReference type="Proteomes" id="UP000634136">
    <property type="component" value="Unassembled WGS sequence"/>
</dbReference>
<dbReference type="AlphaFoldDB" id="A0A834XER6"/>
<keyword evidence="2" id="KW-1185">Reference proteome</keyword>
<accession>A0A834XER6</accession>
<gene>
    <name evidence="1" type="ORF">G2W53_000783</name>
</gene>
<protein>
    <submittedName>
        <fullName evidence="1">Uncharacterized protein</fullName>
    </submittedName>
</protein>
<sequence>MGKEDTGGGVLMGALRTDRKLDLLQLSPIFKYTKNIEERRELGVGDIDRGEPFQYLAKPTLLGWAEPNSAHLTVSSWWASPRPCDPVHFDIPSGGWWSYIFGDETLWCTLWSNTRRNNKKWGLRNSQQQVNAVFFPAAIVYSGGGNATVDYCTREKDEHQREGR</sequence>
<dbReference type="EMBL" id="JAAIUW010000001">
    <property type="protein sequence ID" value="KAF7843878.1"/>
    <property type="molecule type" value="Genomic_DNA"/>
</dbReference>
<proteinExistence type="predicted"/>